<evidence type="ECO:0000313" key="4">
    <source>
        <dbReference type="EMBL" id="EXJ90984.1"/>
    </source>
</evidence>
<dbReference type="RefSeq" id="XP_007723178.1">
    <property type="nucleotide sequence ID" value="XM_007724988.1"/>
</dbReference>
<dbReference type="GeneID" id="19158977"/>
<dbReference type="Pfam" id="PF08240">
    <property type="entry name" value="ADH_N"/>
    <property type="match status" value="1"/>
</dbReference>
<reference evidence="4 5" key="1">
    <citation type="submission" date="2013-03" db="EMBL/GenBank/DDBJ databases">
        <title>The Genome Sequence of Capronia coronata CBS 617.96.</title>
        <authorList>
            <consortium name="The Broad Institute Genomics Platform"/>
            <person name="Cuomo C."/>
            <person name="de Hoog S."/>
            <person name="Gorbushina A."/>
            <person name="Walker B."/>
            <person name="Young S.K."/>
            <person name="Zeng Q."/>
            <person name="Gargeya S."/>
            <person name="Fitzgerald M."/>
            <person name="Haas B."/>
            <person name="Abouelleil A."/>
            <person name="Allen A.W."/>
            <person name="Alvarado L."/>
            <person name="Arachchi H.M."/>
            <person name="Berlin A.M."/>
            <person name="Chapman S.B."/>
            <person name="Gainer-Dewar J."/>
            <person name="Goldberg J."/>
            <person name="Griggs A."/>
            <person name="Gujja S."/>
            <person name="Hansen M."/>
            <person name="Howarth C."/>
            <person name="Imamovic A."/>
            <person name="Ireland A."/>
            <person name="Larimer J."/>
            <person name="McCowan C."/>
            <person name="Murphy C."/>
            <person name="Pearson M."/>
            <person name="Poon T.W."/>
            <person name="Priest M."/>
            <person name="Roberts A."/>
            <person name="Saif S."/>
            <person name="Shea T."/>
            <person name="Sisk P."/>
            <person name="Sykes S."/>
            <person name="Wortman J."/>
            <person name="Nusbaum C."/>
            <person name="Birren B."/>
        </authorList>
    </citation>
    <scope>NUCLEOTIDE SEQUENCE [LARGE SCALE GENOMIC DNA]</scope>
    <source>
        <strain evidence="4 5">CBS 617.96</strain>
    </source>
</reference>
<keyword evidence="2" id="KW-0560">Oxidoreductase</keyword>
<evidence type="ECO:0000259" key="3">
    <source>
        <dbReference type="SMART" id="SM00829"/>
    </source>
</evidence>
<evidence type="ECO:0000313" key="5">
    <source>
        <dbReference type="Proteomes" id="UP000019484"/>
    </source>
</evidence>
<dbReference type="SMART" id="SM00829">
    <property type="entry name" value="PKS_ER"/>
    <property type="match status" value="1"/>
</dbReference>
<sequence length="376" mass="40424">MAAMVLTNPSPLPTPPYSCFTYRSDYPRPTLPDPEWTLVRIHACGLNRAELRSRAGLPPGIPEFNIFQAEYHADPPAILGEEFVGEVELAGSRSGFEPGERVAGIVYGGGKAHDGSYAQYSICHSRRLFRLPKPKAATTTSSSSSSSSGHHLSWEVLAAIPMSMVTAYGCIVLAGGLERKRNLTSSPITVLVHGATSSVGIWAILLAKERGATVIATTRNASKAAHLQKCGADHVLLEDQLDHDLPRLVPNGVDIVLELVGPNQTMRSLGFAARYGTVVVAGVLNLEWDAGGFNPVMIPPTRNLSFYTLTNSGVGNEDDGIDQIEGLLADVIGKVESGVFPVDCFLDRTFRLDQMGEAHDYMERNKAMGKVVVSVP</sequence>
<dbReference type="HOGENOM" id="CLU_026673_3_4_1"/>
<dbReference type="Proteomes" id="UP000019484">
    <property type="component" value="Unassembled WGS sequence"/>
</dbReference>
<dbReference type="InterPro" id="IPR013154">
    <property type="entry name" value="ADH-like_N"/>
</dbReference>
<organism evidence="4 5">
    <name type="scientific">Capronia coronata CBS 617.96</name>
    <dbReference type="NCBI Taxonomy" id="1182541"/>
    <lineage>
        <taxon>Eukaryota</taxon>
        <taxon>Fungi</taxon>
        <taxon>Dikarya</taxon>
        <taxon>Ascomycota</taxon>
        <taxon>Pezizomycotina</taxon>
        <taxon>Eurotiomycetes</taxon>
        <taxon>Chaetothyriomycetidae</taxon>
        <taxon>Chaetothyriales</taxon>
        <taxon>Herpotrichiellaceae</taxon>
        <taxon>Capronia</taxon>
    </lineage>
</organism>
<name>W9Z902_9EURO</name>
<keyword evidence="1" id="KW-0521">NADP</keyword>
<dbReference type="EMBL" id="AMWN01000003">
    <property type="protein sequence ID" value="EXJ90984.1"/>
    <property type="molecule type" value="Genomic_DNA"/>
</dbReference>
<feature type="domain" description="Enoyl reductase (ER)" evidence="3">
    <location>
        <begin position="18"/>
        <end position="373"/>
    </location>
</feature>
<dbReference type="Gene3D" id="3.90.180.10">
    <property type="entry name" value="Medium-chain alcohol dehydrogenases, catalytic domain"/>
    <property type="match status" value="1"/>
</dbReference>
<evidence type="ECO:0000256" key="2">
    <source>
        <dbReference type="ARBA" id="ARBA00023002"/>
    </source>
</evidence>
<keyword evidence="5" id="KW-1185">Reference proteome</keyword>
<dbReference type="SUPFAM" id="SSF50129">
    <property type="entry name" value="GroES-like"/>
    <property type="match status" value="1"/>
</dbReference>
<dbReference type="GO" id="GO:0070402">
    <property type="term" value="F:NADPH binding"/>
    <property type="evidence" value="ECO:0007669"/>
    <property type="project" value="TreeGrafter"/>
</dbReference>
<dbReference type="Gene3D" id="3.40.50.720">
    <property type="entry name" value="NAD(P)-binding Rossmann-like Domain"/>
    <property type="match status" value="1"/>
</dbReference>
<dbReference type="Pfam" id="PF00107">
    <property type="entry name" value="ADH_zinc_N"/>
    <property type="match status" value="1"/>
</dbReference>
<dbReference type="AlphaFoldDB" id="W9Z902"/>
<protein>
    <recommendedName>
        <fullName evidence="3">Enoyl reductase (ER) domain-containing protein</fullName>
    </recommendedName>
</protein>
<dbReference type="PANTHER" id="PTHR48106:SF18">
    <property type="entry name" value="QUINONE OXIDOREDUCTASE PIG3"/>
    <property type="match status" value="1"/>
</dbReference>
<dbReference type="GO" id="GO:0016651">
    <property type="term" value="F:oxidoreductase activity, acting on NAD(P)H"/>
    <property type="evidence" value="ECO:0007669"/>
    <property type="project" value="TreeGrafter"/>
</dbReference>
<comment type="caution">
    <text evidence="4">The sequence shown here is derived from an EMBL/GenBank/DDBJ whole genome shotgun (WGS) entry which is preliminary data.</text>
</comment>
<gene>
    <name evidence="4" type="ORF">A1O1_04091</name>
</gene>
<proteinExistence type="predicted"/>
<dbReference type="SUPFAM" id="SSF51735">
    <property type="entry name" value="NAD(P)-binding Rossmann-fold domains"/>
    <property type="match status" value="1"/>
</dbReference>
<accession>W9Z902</accession>
<dbReference type="InterPro" id="IPR036291">
    <property type="entry name" value="NAD(P)-bd_dom_sf"/>
</dbReference>
<dbReference type="OrthoDB" id="203908at2759"/>
<dbReference type="STRING" id="1182541.W9Z902"/>
<dbReference type="PANTHER" id="PTHR48106">
    <property type="entry name" value="QUINONE OXIDOREDUCTASE PIG3-RELATED"/>
    <property type="match status" value="1"/>
</dbReference>
<evidence type="ECO:0000256" key="1">
    <source>
        <dbReference type="ARBA" id="ARBA00022857"/>
    </source>
</evidence>
<dbReference type="InterPro" id="IPR011032">
    <property type="entry name" value="GroES-like_sf"/>
</dbReference>
<dbReference type="InterPro" id="IPR020843">
    <property type="entry name" value="ER"/>
</dbReference>
<dbReference type="InterPro" id="IPR013149">
    <property type="entry name" value="ADH-like_C"/>
</dbReference>
<dbReference type="eggNOG" id="KOG1198">
    <property type="taxonomic scope" value="Eukaryota"/>
</dbReference>